<dbReference type="PROSITE" id="PS51257">
    <property type="entry name" value="PROKAR_LIPOPROTEIN"/>
    <property type="match status" value="1"/>
</dbReference>
<dbReference type="SUPFAM" id="SSF63829">
    <property type="entry name" value="Calcium-dependent phosphotriesterase"/>
    <property type="match status" value="1"/>
</dbReference>
<protein>
    <submittedName>
        <fullName evidence="1">Uncharacterized protein</fullName>
    </submittedName>
</protein>
<gene>
    <name evidence="1" type="ORF">Pla22_03780</name>
</gene>
<dbReference type="Proteomes" id="UP000316598">
    <property type="component" value="Unassembled WGS sequence"/>
</dbReference>
<sequence>MRRIGLVCTLVMVLVAGCDNSPSKASLDPEQITSFGLVDSGQGRFDWPISRNGFTVSRPPVYASLDGLHLEPLDEIDQKELPAPETLQGEDWRRFLRALGTNAIHPFEMKPIHLEVARLDVPAGPVSFTFSSNGDRLFVCDGATVTAIAFAEAWKKDIPLLTPSDSQSQRVLWKWNVPHGSIGDPTHLVVTAFGSDIVNTFDWGVELNEGKNENAEGSETPPHRSELLLVAGKQTARLDLETGEVQQSFSTPDGGLDYVVAAADADVVLATTPEGNVFWNDGDAEEWVAVGAQVRPASQYVGRQSVAINSTGDAFIAMLGNQPATVWMQAGTKTVSSVSETQFESAATTVAWADDGRNWFDDVSIHHSSSEPEEGEEISLQQINGMIWRAVSAWPQRAGQYRSYPGMTVVGLRRLQTGEARWCLWDHNSNQGGFSCPTELFDDDTLAKSSLKNTERPTLAVSADASRIAYLDPVSKTPTIRVIYRNPWEQPDSQQVVDWFRFRMLGTEEDRRDIDRVAETIRALPMDLYWARPPEELYNKYVQTIVDGLITSWTNEQTYYRELRENSILARSEGERASQARLKSIGDDYDIATWDEDRYQMQIKEYDRLLVLYDDAFEKFEEWKATGSVTANLAAAALLKAEAWKAYQGISPLQFATAQVEFEKQSKECERICLELLRSPRPPMAVFSLLFDISKGTDATHLSVEPIVRRCVRLYPECGTAHVNLGFWLLPHSDGQVGDTASYLHAAFSNVDPAMREKMFAMAQVRLAEMHGGTDNYFAATGANENRTFNGALQLLREEALANVNWLGPLIWIASFSRNDDMTKAACQYYRERFLFAHDAIYKKYPNLFQQCFEDRPTPR</sequence>
<evidence type="ECO:0000313" key="2">
    <source>
        <dbReference type="Proteomes" id="UP000316598"/>
    </source>
</evidence>
<accession>A0A5C5WSI9</accession>
<dbReference type="AlphaFoldDB" id="A0A5C5WSI9"/>
<name>A0A5C5WSI9_9BACT</name>
<keyword evidence="2" id="KW-1185">Reference proteome</keyword>
<proteinExistence type="predicted"/>
<evidence type="ECO:0000313" key="1">
    <source>
        <dbReference type="EMBL" id="TWT52752.1"/>
    </source>
</evidence>
<dbReference type="EMBL" id="SJPI01000001">
    <property type="protein sequence ID" value="TWT52752.1"/>
    <property type="molecule type" value="Genomic_DNA"/>
</dbReference>
<organism evidence="1 2">
    <name type="scientific">Rubripirellula amarantea</name>
    <dbReference type="NCBI Taxonomy" id="2527999"/>
    <lineage>
        <taxon>Bacteria</taxon>
        <taxon>Pseudomonadati</taxon>
        <taxon>Planctomycetota</taxon>
        <taxon>Planctomycetia</taxon>
        <taxon>Pirellulales</taxon>
        <taxon>Pirellulaceae</taxon>
        <taxon>Rubripirellula</taxon>
    </lineage>
</organism>
<reference evidence="1 2" key="1">
    <citation type="submission" date="2019-02" db="EMBL/GenBank/DDBJ databases">
        <title>Deep-cultivation of Planctomycetes and their phenomic and genomic characterization uncovers novel biology.</title>
        <authorList>
            <person name="Wiegand S."/>
            <person name="Jogler M."/>
            <person name="Boedeker C."/>
            <person name="Pinto D."/>
            <person name="Vollmers J."/>
            <person name="Rivas-Marin E."/>
            <person name="Kohn T."/>
            <person name="Peeters S.H."/>
            <person name="Heuer A."/>
            <person name="Rast P."/>
            <person name="Oberbeckmann S."/>
            <person name="Bunk B."/>
            <person name="Jeske O."/>
            <person name="Meyerdierks A."/>
            <person name="Storesund J.E."/>
            <person name="Kallscheuer N."/>
            <person name="Luecker S."/>
            <person name="Lage O.M."/>
            <person name="Pohl T."/>
            <person name="Merkel B.J."/>
            <person name="Hornburger P."/>
            <person name="Mueller R.-W."/>
            <person name="Bruemmer F."/>
            <person name="Labrenz M."/>
            <person name="Spormann A.M."/>
            <person name="Op Den Camp H."/>
            <person name="Overmann J."/>
            <person name="Amann R."/>
            <person name="Jetten M.S.M."/>
            <person name="Mascher T."/>
            <person name="Medema M.H."/>
            <person name="Devos D.P."/>
            <person name="Kaster A.-K."/>
            <person name="Ovreas L."/>
            <person name="Rohde M."/>
            <person name="Galperin M.Y."/>
            <person name="Jogler C."/>
        </authorList>
    </citation>
    <scope>NUCLEOTIDE SEQUENCE [LARGE SCALE GENOMIC DNA]</scope>
    <source>
        <strain evidence="1 2">Pla22</strain>
    </source>
</reference>
<comment type="caution">
    <text evidence="1">The sequence shown here is derived from an EMBL/GenBank/DDBJ whole genome shotgun (WGS) entry which is preliminary data.</text>
</comment>